<evidence type="ECO:0000313" key="2">
    <source>
        <dbReference type="Proteomes" id="UP001189429"/>
    </source>
</evidence>
<organism evidence="1 2">
    <name type="scientific">Prorocentrum cordatum</name>
    <dbReference type="NCBI Taxonomy" id="2364126"/>
    <lineage>
        <taxon>Eukaryota</taxon>
        <taxon>Sar</taxon>
        <taxon>Alveolata</taxon>
        <taxon>Dinophyceae</taxon>
        <taxon>Prorocentrales</taxon>
        <taxon>Prorocentraceae</taxon>
        <taxon>Prorocentrum</taxon>
    </lineage>
</organism>
<evidence type="ECO:0000313" key="1">
    <source>
        <dbReference type="EMBL" id="CAK0854176.1"/>
    </source>
</evidence>
<dbReference type="EMBL" id="CAUYUJ010015457">
    <property type="protein sequence ID" value="CAK0854176.1"/>
    <property type="molecule type" value="Genomic_DNA"/>
</dbReference>
<comment type="caution">
    <text evidence="1">The sequence shown here is derived from an EMBL/GenBank/DDBJ whole genome shotgun (WGS) entry which is preliminary data.</text>
</comment>
<protein>
    <submittedName>
        <fullName evidence="1">Uncharacterized protein</fullName>
    </submittedName>
</protein>
<reference evidence="1" key="1">
    <citation type="submission" date="2023-10" db="EMBL/GenBank/DDBJ databases">
        <authorList>
            <person name="Chen Y."/>
            <person name="Shah S."/>
            <person name="Dougan E. K."/>
            <person name="Thang M."/>
            <person name="Chan C."/>
        </authorList>
    </citation>
    <scope>NUCLEOTIDE SEQUENCE [LARGE SCALE GENOMIC DNA]</scope>
</reference>
<accession>A0ABN9U8U6</accession>
<dbReference type="Proteomes" id="UP001189429">
    <property type="component" value="Unassembled WGS sequence"/>
</dbReference>
<proteinExistence type="predicted"/>
<name>A0ABN9U8U6_9DINO</name>
<sequence>MNWMTQIVMQRCITEWLRQDTLWEETKEGAFIYRLMSLSHDQWPYQMEIEDPLNPDRLRDELKIISENKVMQLPMGSKLQIYAAKYLQGLVEFLPPAGRRSRSSPRWAGTSPGRLCTGCPAHCRVPGKPAPQRAGPRRALL</sequence>
<keyword evidence="2" id="KW-1185">Reference proteome</keyword>
<gene>
    <name evidence="1" type="ORF">PCOR1329_LOCUS45374</name>
</gene>